<comment type="caution">
    <text evidence="2">The sequence shown here is derived from an EMBL/GenBank/DDBJ whole genome shotgun (WGS) entry which is preliminary data.</text>
</comment>
<feature type="region of interest" description="Disordered" evidence="1">
    <location>
        <begin position="1"/>
        <end position="29"/>
    </location>
</feature>
<reference evidence="2 3" key="1">
    <citation type="submission" date="2024-02" db="EMBL/GenBank/DDBJ databases">
        <title>Discinaceae phylogenomics.</title>
        <authorList>
            <person name="Dirks A.C."/>
            <person name="James T.Y."/>
        </authorList>
    </citation>
    <scope>NUCLEOTIDE SEQUENCE [LARGE SCALE GENOMIC DNA]</scope>
    <source>
        <strain evidence="2 3">ACD0624</strain>
    </source>
</reference>
<protein>
    <submittedName>
        <fullName evidence="2">Uncharacterized protein</fullName>
    </submittedName>
</protein>
<sequence>MTSPANINSLTNTIPPTSTTRPNSDDSLSEKSIRYAVKFDNHLRALQKITSPKRSVAERTRALIIIANEAIERISNLASTVIEATNTREEPTLETKTEIQAAEATAATLENEMYNSMGSGTTYNMTPEGLLVRALVRDISRYFDHVRSDIKEFIRDEGNDT</sequence>
<dbReference type="Proteomes" id="UP001447188">
    <property type="component" value="Unassembled WGS sequence"/>
</dbReference>
<keyword evidence="3" id="KW-1185">Reference proteome</keyword>
<gene>
    <name evidence="2" type="ORF">Q9L58_007373</name>
</gene>
<name>A0ABR3GCQ3_9PEZI</name>
<organism evidence="2 3">
    <name type="scientific">Discina gigas</name>
    <dbReference type="NCBI Taxonomy" id="1032678"/>
    <lineage>
        <taxon>Eukaryota</taxon>
        <taxon>Fungi</taxon>
        <taxon>Dikarya</taxon>
        <taxon>Ascomycota</taxon>
        <taxon>Pezizomycotina</taxon>
        <taxon>Pezizomycetes</taxon>
        <taxon>Pezizales</taxon>
        <taxon>Discinaceae</taxon>
        <taxon>Discina</taxon>
    </lineage>
</organism>
<proteinExistence type="predicted"/>
<evidence type="ECO:0000313" key="3">
    <source>
        <dbReference type="Proteomes" id="UP001447188"/>
    </source>
</evidence>
<feature type="compositionally biased region" description="Polar residues" evidence="1">
    <location>
        <begin position="1"/>
        <end position="26"/>
    </location>
</feature>
<evidence type="ECO:0000313" key="2">
    <source>
        <dbReference type="EMBL" id="KAL0633704.1"/>
    </source>
</evidence>
<evidence type="ECO:0000256" key="1">
    <source>
        <dbReference type="SAM" id="MobiDB-lite"/>
    </source>
</evidence>
<accession>A0ABR3GCQ3</accession>
<dbReference type="EMBL" id="JBBBZM010000116">
    <property type="protein sequence ID" value="KAL0633704.1"/>
    <property type="molecule type" value="Genomic_DNA"/>
</dbReference>